<dbReference type="EMBL" id="CAUYUJ010014863">
    <property type="protein sequence ID" value="CAK0847012.1"/>
    <property type="molecule type" value="Genomic_DNA"/>
</dbReference>
<organism evidence="2 3">
    <name type="scientific">Prorocentrum cordatum</name>
    <dbReference type="NCBI Taxonomy" id="2364126"/>
    <lineage>
        <taxon>Eukaryota</taxon>
        <taxon>Sar</taxon>
        <taxon>Alveolata</taxon>
        <taxon>Dinophyceae</taxon>
        <taxon>Prorocentrales</taxon>
        <taxon>Prorocentraceae</taxon>
        <taxon>Prorocentrum</taxon>
    </lineage>
</organism>
<dbReference type="Proteomes" id="UP001189429">
    <property type="component" value="Unassembled WGS sequence"/>
</dbReference>
<dbReference type="SUPFAM" id="SSF47616">
    <property type="entry name" value="GST C-terminal domain-like"/>
    <property type="match status" value="1"/>
</dbReference>
<dbReference type="Gene3D" id="1.20.1050.130">
    <property type="match status" value="1"/>
</dbReference>
<accession>A0ABN9TMP5</accession>
<protein>
    <submittedName>
        <fullName evidence="2">Uncharacterized protein</fullName>
    </submittedName>
</protein>
<gene>
    <name evidence="2" type="ORF">PCOR1329_LOCUS40354</name>
</gene>
<proteinExistence type="predicted"/>
<dbReference type="InterPro" id="IPR036282">
    <property type="entry name" value="Glutathione-S-Trfase_C_sf"/>
</dbReference>
<feature type="region of interest" description="Disordered" evidence="1">
    <location>
        <begin position="146"/>
        <end position="165"/>
    </location>
</feature>
<evidence type="ECO:0000313" key="2">
    <source>
        <dbReference type="EMBL" id="CAK0847012.1"/>
    </source>
</evidence>
<evidence type="ECO:0000256" key="1">
    <source>
        <dbReference type="SAM" id="MobiDB-lite"/>
    </source>
</evidence>
<keyword evidence="3" id="KW-1185">Reference proteome</keyword>
<evidence type="ECO:0000313" key="3">
    <source>
        <dbReference type="Proteomes" id="UP001189429"/>
    </source>
</evidence>
<name>A0ABN9TMP5_9DINO</name>
<comment type="caution">
    <text evidence="2">The sequence shown here is derived from an EMBL/GenBank/DDBJ whole genome shotgun (WGS) entry which is preliminary data.</text>
</comment>
<sequence length="226" mass="23756">MDGRCCGGGVEVYMGFVRLGGGTAARLRAGWALAVVSERLPEEEKADLPARAPRPLATLPRARMAAAAQISVKTEKGLAELNGLLATRSFVGGTAAATPEDFAQFSKIHVLPDRELYPHLLRWFKQVKALRAHAADHAELAAAGPGAAPAAASAPKQPKGRAAGKERQVLAVDCKPLQVKDPIFACQRPSAARPPSATNACPAATRALRADITSRRRSITRTGGLT</sequence>
<reference evidence="2" key="1">
    <citation type="submission" date="2023-10" db="EMBL/GenBank/DDBJ databases">
        <authorList>
            <person name="Chen Y."/>
            <person name="Shah S."/>
            <person name="Dougan E. K."/>
            <person name="Thang M."/>
            <person name="Chan C."/>
        </authorList>
    </citation>
    <scope>NUCLEOTIDE SEQUENCE [LARGE SCALE GENOMIC DNA]</scope>
</reference>